<comment type="cofactor">
    <cofactor evidence="1">
        <name>Mg(2+)</name>
        <dbReference type="ChEBI" id="CHEBI:18420"/>
    </cofactor>
</comment>
<sequence>MRFETLGEWLAWQETLHPKPIDLGLERVARVAARLGRIPHHPSTAAADPLATNGGEICGPDLLHPPCPVITVGGTNGKGSTTAMLEAIYRAAGYDTGMFTSPHLLRYNERVRLNGVPVDDARLCEAFAHIDAARGDETLSYFEFGTLAALWLFQDARVDVMILEVGLGGRLDAVNIVDADAAIITSVGLDHQQWLGADREGIGAEKAGIFRAGRPAICGDPEPPDSVPATAQRLGAHWMPLGTAFGWRRRGPTAWDWHSAHGPAWTDLPLPALAGEIQLNNAACALAAVHQLLTALPVERSQVCRGLRDVRLPARFQEIRNAPSVIVDVAHNPLGAKALAATLAQTPVPGQTFAVIAMMADKDMEGVITALAPEIDCWFAAGLPQLPRAAGARDLYEHIRSRVAVPVFCHEQVRDAYRAACARAGSADRILVCGSFHTAAEVLAGISHHRS</sequence>
<comment type="catalytic activity">
    <reaction evidence="21">
        <text>(6R)-5,10-methylenetetrahydrofolyl-(gamma-L-Glu)(n) + L-glutamate + ATP = (6R)-5,10-methylenetetrahydrofolyl-(gamma-L-Glu)(n+1) + ADP + phosphate + H(+)</text>
        <dbReference type="Rhea" id="RHEA:51912"/>
        <dbReference type="Rhea" id="RHEA-COMP:13257"/>
        <dbReference type="Rhea" id="RHEA-COMP:13258"/>
        <dbReference type="ChEBI" id="CHEBI:15378"/>
        <dbReference type="ChEBI" id="CHEBI:29985"/>
        <dbReference type="ChEBI" id="CHEBI:30616"/>
        <dbReference type="ChEBI" id="CHEBI:43474"/>
        <dbReference type="ChEBI" id="CHEBI:136572"/>
        <dbReference type="ChEBI" id="CHEBI:456216"/>
        <dbReference type="EC" id="6.3.2.17"/>
    </reaction>
</comment>
<dbReference type="EC" id="6.3.2.12" evidence="7"/>
<dbReference type="NCBIfam" id="TIGR01499">
    <property type="entry name" value="folC"/>
    <property type="match status" value="1"/>
</dbReference>
<accession>A0A1V3NBV1</accession>
<evidence type="ECO:0000256" key="6">
    <source>
        <dbReference type="ARBA" id="ARBA00011245"/>
    </source>
</evidence>
<dbReference type="Pfam" id="PF08245">
    <property type="entry name" value="Mur_ligase_M"/>
    <property type="match status" value="1"/>
</dbReference>
<evidence type="ECO:0000256" key="3">
    <source>
        <dbReference type="ARBA" id="ARBA00004799"/>
    </source>
</evidence>
<evidence type="ECO:0000256" key="7">
    <source>
        <dbReference type="ARBA" id="ARBA00013023"/>
    </source>
</evidence>
<dbReference type="InterPro" id="IPR013221">
    <property type="entry name" value="Mur_ligase_cen"/>
</dbReference>
<organism evidence="26 27">
    <name type="scientific">Thioalkalivibrio denitrificans</name>
    <dbReference type="NCBI Taxonomy" id="108003"/>
    <lineage>
        <taxon>Bacteria</taxon>
        <taxon>Pseudomonadati</taxon>
        <taxon>Pseudomonadota</taxon>
        <taxon>Gammaproteobacteria</taxon>
        <taxon>Chromatiales</taxon>
        <taxon>Ectothiorhodospiraceae</taxon>
        <taxon>Thioalkalivibrio</taxon>
    </lineage>
</organism>
<feature type="domain" description="Mur ligase central" evidence="25">
    <location>
        <begin position="72"/>
        <end position="211"/>
    </location>
</feature>
<comment type="function">
    <text evidence="2">Functions in two distinct reactions of the de novo folate biosynthetic pathway. Catalyzes the addition of a glutamate residue to dihydropteroate (7,8-dihydropteroate or H2Pte) to form dihydrofolate (7,8-dihydrofolate monoglutamate or H2Pte-Glu). Also catalyzes successive additions of L-glutamate to tetrahydrofolate or 10-formyltetrahydrofolate or 5,10-methylenetetrahydrofolate, leading to folylpolyglutamate derivatives.</text>
</comment>
<evidence type="ECO:0000256" key="10">
    <source>
        <dbReference type="ARBA" id="ARBA00022598"/>
    </source>
</evidence>
<evidence type="ECO:0000259" key="24">
    <source>
        <dbReference type="Pfam" id="PF02875"/>
    </source>
</evidence>
<evidence type="ECO:0000256" key="19">
    <source>
        <dbReference type="ARBA" id="ARBA00047493"/>
    </source>
</evidence>
<evidence type="ECO:0000256" key="15">
    <source>
        <dbReference type="ARBA" id="ARBA00022909"/>
    </source>
</evidence>
<keyword evidence="11" id="KW-0479">Metal-binding</keyword>
<keyword evidence="10 23" id="KW-0436">Ligase</keyword>
<comment type="catalytic activity">
    <reaction evidence="19">
        <text>(6S)-5,6,7,8-tetrahydrofolyl-(gamma-L-Glu)(n) + L-glutamate + ATP = (6S)-5,6,7,8-tetrahydrofolyl-(gamma-L-Glu)(n+1) + ADP + phosphate + H(+)</text>
        <dbReference type="Rhea" id="RHEA:10580"/>
        <dbReference type="Rhea" id="RHEA-COMP:14738"/>
        <dbReference type="Rhea" id="RHEA-COMP:14740"/>
        <dbReference type="ChEBI" id="CHEBI:15378"/>
        <dbReference type="ChEBI" id="CHEBI:29985"/>
        <dbReference type="ChEBI" id="CHEBI:30616"/>
        <dbReference type="ChEBI" id="CHEBI:43474"/>
        <dbReference type="ChEBI" id="CHEBI:141005"/>
        <dbReference type="ChEBI" id="CHEBI:456216"/>
        <dbReference type="EC" id="6.3.2.17"/>
    </reaction>
</comment>
<dbReference type="GO" id="GO:0046872">
    <property type="term" value="F:metal ion binding"/>
    <property type="evidence" value="ECO:0007669"/>
    <property type="project" value="UniProtKB-KW"/>
</dbReference>
<evidence type="ECO:0000256" key="8">
    <source>
        <dbReference type="ARBA" id="ARBA00013025"/>
    </source>
</evidence>
<dbReference type="Pfam" id="PF02875">
    <property type="entry name" value="Mur_ligase_C"/>
    <property type="match status" value="1"/>
</dbReference>
<evidence type="ECO:0000256" key="22">
    <source>
        <dbReference type="ARBA" id="ARBA00049161"/>
    </source>
</evidence>
<proteinExistence type="inferred from homology"/>
<evidence type="ECO:0000256" key="1">
    <source>
        <dbReference type="ARBA" id="ARBA00001946"/>
    </source>
</evidence>
<evidence type="ECO:0000256" key="13">
    <source>
        <dbReference type="ARBA" id="ARBA00022840"/>
    </source>
</evidence>
<keyword evidence="27" id="KW-1185">Reference proteome</keyword>
<evidence type="ECO:0000256" key="5">
    <source>
        <dbReference type="ARBA" id="ARBA00008276"/>
    </source>
</evidence>
<keyword evidence="13 23" id="KW-0067">ATP-binding</keyword>
<dbReference type="GO" id="GO:0046654">
    <property type="term" value="P:tetrahydrofolate biosynthetic process"/>
    <property type="evidence" value="ECO:0007669"/>
    <property type="project" value="UniProtKB-UniPathway"/>
</dbReference>
<dbReference type="EMBL" id="MVBK01000104">
    <property type="protein sequence ID" value="OOG22328.1"/>
    <property type="molecule type" value="Genomic_DNA"/>
</dbReference>
<evidence type="ECO:0000256" key="9">
    <source>
        <dbReference type="ARBA" id="ARBA00019357"/>
    </source>
</evidence>
<comment type="similarity">
    <text evidence="5 23">Belongs to the folylpolyglutamate synthase family.</text>
</comment>
<dbReference type="PIRSF" id="PIRSF001563">
    <property type="entry name" value="Folylpolyglu_synth"/>
    <property type="match status" value="1"/>
</dbReference>
<comment type="catalytic activity">
    <reaction evidence="20">
        <text>10-formyltetrahydrofolyl-(gamma-L-Glu)(n) + L-glutamate + ATP = 10-formyltetrahydrofolyl-(gamma-L-Glu)(n+1) + ADP + phosphate + H(+)</text>
        <dbReference type="Rhea" id="RHEA:51904"/>
        <dbReference type="Rhea" id="RHEA-COMP:13088"/>
        <dbReference type="Rhea" id="RHEA-COMP:14300"/>
        <dbReference type="ChEBI" id="CHEBI:15378"/>
        <dbReference type="ChEBI" id="CHEBI:29985"/>
        <dbReference type="ChEBI" id="CHEBI:30616"/>
        <dbReference type="ChEBI" id="CHEBI:43474"/>
        <dbReference type="ChEBI" id="CHEBI:134413"/>
        <dbReference type="ChEBI" id="CHEBI:456216"/>
        <dbReference type="EC" id="6.3.2.17"/>
    </reaction>
</comment>
<dbReference type="InterPro" id="IPR036615">
    <property type="entry name" value="Mur_ligase_C_dom_sf"/>
</dbReference>
<dbReference type="OrthoDB" id="9809356at2"/>
<evidence type="ECO:0000256" key="12">
    <source>
        <dbReference type="ARBA" id="ARBA00022741"/>
    </source>
</evidence>
<dbReference type="AlphaFoldDB" id="A0A1V3NBV1"/>
<feature type="domain" description="Mur ligase C-terminal" evidence="24">
    <location>
        <begin position="315"/>
        <end position="436"/>
    </location>
</feature>
<dbReference type="STRING" id="108003.B1C78_15240"/>
<evidence type="ECO:0000256" key="20">
    <source>
        <dbReference type="ARBA" id="ARBA00047808"/>
    </source>
</evidence>
<evidence type="ECO:0000256" key="17">
    <source>
        <dbReference type="ARBA" id="ARBA00030592"/>
    </source>
</evidence>
<keyword evidence="12 23" id="KW-0547">Nucleotide-binding</keyword>
<dbReference type="GO" id="GO:0004326">
    <property type="term" value="F:tetrahydrofolylpolyglutamate synthase activity"/>
    <property type="evidence" value="ECO:0007669"/>
    <property type="project" value="UniProtKB-EC"/>
</dbReference>
<dbReference type="PANTHER" id="PTHR11136">
    <property type="entry name" value="FOLYLPOLYGLUTAMATE SYNTHASE-RELATED"/>
    <property type="match status" value="1"/>
</dbReference>
<evidence type="ECO:0000256" key="21">
    <source>
        <dbReference type="ARBA" id="ARBA00049035"/>
    </source>
</evidence>
<comment type="caution">
    <text evidence="26">The sequence shown here is derived from an EMBL/GenBank/DDBJ whole genome shotgun (WGS) entry which is preliminary data.</text>
</comment>
<dbReference type="SUPFAM" id="SSF53244">
    <property type="entry name" value="MurD-like peptide ligases, peptide-binding domain"/>
    <property type="match status" value="1"/>
</dbReference>
<name>A0A1V3NBV1_9GAMM</name>
<dbReference type="RefSeq" id="WP_077280012.1">
    <property type="nucleotide sequence ID" value="NZ_MVBK01000104.1"/>
</dbReference>
<dbReference type="GO" id="GO:0046656">
    <property type="term" value="P:folic acid biosynthetic process"/>
    <property type="evidence" value="ECO:0007669"/>
    <property type="project" value="UniProtKB-KW"/>
</dbReference>
<protein>
    <recommendedName>
        <fullName evidence="9">Dihydrofolate synthase/folylpolyglutamate synthase</fullName>
        <ecNumber evidence="7">6.3.2.12</ecNumber>
        <ecNumber evidence="8">6.3.2.17</ecNumber>
    </recommendedName>
    <alternativeName>
        <fullName evidence="18">Folylpoly-gamma-glutamate synthetase-dihydrofolate synthetase</fullName>
    </alternativeName>
    <alternativeName>
        <fullName evidence="16">Folylpolyglutamate synthetase</fullName>
    </alternativeName>
    <alternativeName>
        <fullName evidence="17">Tetrahydrofolylpolyglutamate synthase</fullName>
    </alternativeName>
</protein>
<evidence type="ECO:0000256" key="11">
    <source>
        <dbReference type="ARBA" id="ARBA00022723"/>
    </source>
</evidence>
<evidence type="ECO:0000259" key="25">
    <source>
        <dbReference type="Pfam" id="PF08245"/>
    </source>
</evidence>
<evidence type="ECO:0000256" key="4">
    <source>
        <dbReference type="ARBA" id="ARBA00005150"/>
    </source>
</evidence>
<comment type="catalytic activity">
    <reaction evidence="22">
        <text>7,8-dihydropteroate + L-glutamate + ATP = 7,8-dihydrofolate + ADP + phosphate + H(+)</text>
        <dbReference type="Rhea" id="RHEA:23584"/>
        <dbReference type="ChEBI" id="CHEBI:15378"/>
        <dbReference type="ChEBI" id="CHEBI:17839"/>
        <dbReference type="ChEBI" id="CHEBI:29985"/>
        <dbReference type="ChEBI" id="CHEBI:30616"/>
        <dbReference type="ChEBI" id="CHEBI:43474"/>
        <dbReference type="ChEBI" id="CHEBI:57451"/>
        <dbReference type="ChEBI" id="CHEBI:456216"/>
        <dbReference type="EC" id="6.3.2.12"/>
    </reaction>
</comment>
<comment type="pathway">
    <text evidence="4">Cofactor biosynthesis; tetrahydrofolylpolyglutamate biosynthesis.</text>
</comment>
<dbReference type="Proteomes" id="UP000189462">
    <property type="component" value="Unassembled WGS sequence"/>
</dbReference>
<evidence type="ECO:0000313" key="27">
    <source>
        <dbReference type="Proteomes" id="UP000189462"/>
    </source>
</evidence>
<dbReference type="EC" id="6.3.2.17" evidence="8"/>
<dbReference type="NCBIfam" id="NF008101">
    <property type="entry name" value="PRK10846.1"/>
    <property type="match status" value="1"/>
</dbReference>
<evidence type="ECO:0000256" key="23">
    <source>
        <dbReference type="PIRNR" id="PIRNR001563"/>
    </source>
</evidence>
<dbReference type="InterPro" id="IPR001645">
    <property type="entry name" value="Folylpolyglutamate_synth"/>
</dbReference>
<gene>
    <name evidence="26" type="ORF">B1C78_15240</name>
</gene>
<evidence type="ECO:0000313" key="26">
    <source>
        <dbReference type="EMBL" id="OOG22328.1"/>
    </source>
</evidence>
<evidence type="ECO:0000256" key="14">
    <source>
        <dbReference type="ARBA" id="ARBA00022842"/>
    </source>
</evidence>
<dbReference type="InterPro" id="IPR036565">
    <property type="entry name" value="Mur-like_cat_sf"/>
</dbReference>
<evidence type="ECO:0000256" key="16">
    <source>
        <dbReference type="ARBA" id="ARBA00030048"/>
    </source>
</evidence>
<dbReference type="GO" id="GO:0008841">
    <property type="term" value="F:dihydrofolate synthase activity"/>
    <property type="evidence" value="ECO:0007669"/>
    <property type="project" value="UniProtKB-EC"/>
</dbReference>
<keyword evidence="14" id="KW-0460">Magnesium</keyword>
<dbReference type="GO" id="GO:0005737">
    <property type="term" value="C:cytoplasm"/>
    <property type="evidence" value="ECO:0007669"/>
    <property type="project" value="TreeGrafter"/>
</dbReference>
<evidence type="ECO:0000256" key="2">
    <source>
        <dbReference type="ARBA" id="ARBA00002714"/>
    </source>
</evidence>
<dbReference type="PANTHER" id="PTHR11136:SF0">
    <property type="entry name" value="DIHYDROFOLATE SYNTHETASE-RELATED"/>
    <property type="match status" value="1"/>
</dbReference>
<dbReference type="Gene3D" id="3.40.1190.10">
    <property type="entry name" value="Mur-like, catalytic domain"/>
    <property type="match status" value="1"/>
</dbReference>
<dbReference type="SUPFAM" id="SSF53623">
    <property type="entry name" value="MurD-like peptide ligases, catalytic domain"/>
    <property type="match status" value="1"/>
</dbReference>
<comment type="pathway">
    <text evidence="3">Cofactor biosynthesis; tetrahydrofolate biosynthesis; 7,8-dihydrofolate from 2-amino-4-hydroxy-6-hydroxymethyl-7,8-dihydropteridine diphosphate and 4-aminobenzoate: step 2/2.</text>
</comment>
<dbReference type="InterPro" id="IPR004101">
    <property type="entry name" value="Mur_ligase_C"/>
</dbReference>
<comment type="subunit">
    <text evidence="6">Monomer.</text>
</comment>
<dbReference type="Gene3D" id="3.90.190.20">
    <property type="entry name" value="Mur ligase, C-terminal domain"/>
    <property type="match status" value="1"/>
</dbReference>
<dbReference type="FunFam" id="3.40.1190.10:FF:000004">
    <property type="entry name" value="Dihydrofolate synthase/folylpolyglutamate synthase"/>
    <property type="match status" value="1"/>
</dbReference>
<keyword evidence="15" id="KW-0289">Folate biosynthesis</keyword>
<reference evidence="26 27" key="1">
    <citation type="submission" date="2017-02" db="EMBL/GenBank/DDBJ databases">
        <title>Genomic diversity within the haloalkaliphilic genus Thioalkalivibrio.</title>
        <authorList>
            <person name="Ahn A.-C."/>
            <person name="Meier-Kolthoff J."/>
            <person name="Overmars L."/>
            <person name="Richter M."/>
            <person name="Woyke T."/>
            <person name="Sorokin D.Y."/>
            <person name="Muyzer G."/>
        </authorList>
    </citation>
    <scope>NUCLEOTIDE SEQUENCE [LARGE SCALE GENOMIC DNA]</scope>
    <source>
        <strain evidence="26 27">ALJD</strain>
    </source>
</reference>
<dbReference type="UniPathway" id="UPA00077">
    <property type="reaction ID" value="UER00157"/>
</dbReference>
<dbReference type="GO" id="GO:0005524">
    <property type="term" value="F:ATP binding"/>
    <property type="evidence" value="ECO:0007669"/>
    <property type="project" value="UniProtKB-KW"/>
</dbReference>
<evidence type="ECO:0000256" key="18">
    <source>
        <dbReference type="ARBA" id="ARBA00032510"/>
    </source>
</evidence>